<dbReference type="PANTHER" id="PTHR24567">
    <property type="entry name" value="CRP FAMILY TRANSCRIPTIONAL REGULATORY PROTEIN"/>
    <property type="match status" value="1"/>
</dbReference>
<dbReference type="SMART" id="SM00100">
    <property type="entry name" value="cNMP"/>
    <property type="match status" value="1"/>
</dbReference>
<dbReference type="InterPro" id="IPR012318">
    <property type="entry name" value="HTH_CRP"/>
</dbReference>
<dbReference type="InterPro" id="IPR000595">
    <property type="entry name" value="cNMP-bd_dom"/>
</dbReference>
<reference evidence="5 6" key="1">
    <citation type="submission" date="2021-01" db="EMBL/GenBank/DDBJ databases">
        <title>Prevotella A2931 sp. nov.</title>
        <authorList>
            <person name="Buhl M."/>
            <person name="Oberhettinger P."/>
        </authorList>
    </citation>
    <scope>NUCLEOTIDE SEQUENCE [LARGE SCALE GENOMIC DNA]</scope>
    <source>
        <strain evidence="5 6">A2931</strain>
    </source>
</reference>
<name>A0ABS3M5R2_9BACT</name>
<feature type="domain" description="Cyclic nucleotide-binding" evidence="4">
    <location>
        <begin position="15"/>
        <end position="120"/>
    </location>
</feature>
<evidence type="ECO:0000313" key="5">
    <source>
        <dbReference type="EMBL" id="MBO1363519.1"/>
    </source>
</evidence>
<dbReference type="EMBL" id="JAERMS010000018">
    <property type="protein sequence ID" value="MBO1363519.1"/>
    <property type="molecule type" value="Genomic_DNA"/>
</dbReference>
<keyword evidence="6" id="KW-1185">Reference proteome</keyword>
<dbReference type="Pfam" id="PF13545">
    <property type="entry name" value="HTH_Crp_2"/>
    <property type="match status" value="1"/>
</dbReference>
<evidence type="ECO:0000256" key="1">
    <source>
        <dbReference type="ARBA" id="ARBA00023015"/>
    </source>
</evidence>
<dbReference type="PANTHER" id="PTHR24567:SF58">
    <property type="entry name" value="CYCLIC AMP-BINDING REGULATORY PROTEIN"/>
    <property type="match status" value="1"/>
</dbReference>
<evidence type="ECO:0000256" key="2">
    <source>
        <dbReference type="ARBA" id="ARBA00023125"/>
    </source>
</evidence>
<accession>A0ABS3M5R2</accession>
<proteinExistence type="predicted"/>
<dbReference type="Pfam" id="PF00027">
    <property type="entry name" value="cNMP_binding"/>
    <property type="match status" value="1"/>
</dbReference>
<dbReference type="InterPro" id="IPR014710">
    <property type="entry name" value="RmlC-like_jellyroll"/>
</dbReference>
<organism evidence="5 6">
    <name type="scientific">Prevotella illustrans</name>
    <dbReference type="NCBI Taxonomy" id="2800387"/>
    <lineage>
        <taxon>Bacteria</taxon>
        <taxon>Pseudomonadati</taxon>
        <taxon>Bacteroidota</taxon>
        <taxon>Bacteroidia</taxon>
        <taxon>Bacteroidales</taxon>
        <taxon>Prevotellaceae</taxon>
        <taxon>Prevotella</taxon>
    </lineage>
</organism>
<dbReference type="InterPro" id="IPR036390">
    <property type="entry name" value="WH_DNA-bd_sf"/>
</dbReference>
<dbReference type="Gene3D" id="2.60.120.10">
    <property type="entry name" value="Jelly Rolls"/>
    <property type="match status" value="1"/>
</dbReference>
<keyword evidence="2" id="KW-0238">DNA-binding</keyword>
<dbReference type="InterPro" id="IPR018490">
    <property type="entry name" value="cNMP-bd_dom_sf"/>
</dbReference>
<dbReference type="Proteomes" id="UP000664265">
    <property type="component" value="Unassembled WGS sequence"/>
</dbReference>
<keyword evidence="3" id="KW-0804">Transcription</keyword>
<evidence type="ECO:0000256" key="3">
    <source>
        <dbReference type="ARBA" id="ARBA00023163"/>
    </source>
</evidence>
<dbReference type="PROSITE" id="PS50042">
    <property type="entry name" value="CNMP_BINDING_3"/>
    <property type="match status" value="1"/>
</dbReference>
<protein>
    <submittedName>
        <fullName evidence="5">Crp/Fnr family transcriptional regulator</fullName>
    </submittedName>
</protein>
<evidence type="ECO:0000313" key="6">
    <source>
        <dbReference type="Proteomes" id="UP000664265"/>
    </source>
</evidence>
<sequence>MEEIGRYKTLLELPLFLGLNADDLQEIVAHTRLGFQKFHKDQTVIREGDACTGAYLLQAGRLGVTTVSHDHSYEIEELMTAPNILQPENLFGLNQRYTKTFKALEQCNFIMIDKGEILRLADSYNIFKINLLNILSAQIQKQQQRNYRQSPTELTERIVRFIADRCLRPAGRVGVKIKMSQLGKEINDSRLNVSKALNTLQDQGLVTLSRGHIEIPQLEKLF</sequence>
<dbReference type="InterPro" id="IPR050397">
    <property type="entry name" value="Env_Response_Regulators"/>
</dbReference>
<dbReference type="SUPFAM" id="SSF51206">
    <property type="entry name" value="cAMP-binding domain-like"/>
    <property type="match status" value="1"/>
</dbReference>
<comment type="caution">
    <text evidence="5">The sequence shown here is derived from an EMBL/GenBank/DDBJ whole genome shotgun (WGS) entry which is preliminary data.</text>
</comment>
<gene>
    <name evidence="5" type="ORF">JHU38_07005</name>
</gene>
<dbReference type="RefSeq" id="WP_107581078.1">
    <property type="nucleotide sequence ID" value="NZ_JAERMS010000018.1"/>
</dbReference>
<keyword evidence="1" id="KW-0805">Transcription regulation</keyword>
<dbReference type="SUPFAM" id="SSF46785">
    <property type="entry name" value="Winged helix' DNA-binding domain"/>
    <property type="match status" value="1"/>
</dbReference>
<evidence type="ECO:0000259" key="4">
    <source>
        <dbReference type="PROSITE" id="PS50042"/>
    </source>
</evidence>
<dbReference type="CDD" id="cd00038">
    <property type="entry name" value="CAP_ED"/>
    <property type="match status" value="1"/>
</dbReference>